<dbReference type="Pfam" id="PF13242">
    <property type="entry name" value="Hydrolase_like"/>
    <property type="match status" value="1"/>
</dbReference>
<sequence>MTVGTPPSLRDLHDVLLLDLDGTVYQGAHAIPGAREALVGGSARLFYVTNNASRSPLAVALHLRELGFPTAESEVVTSSQSAARLLAEGLDQGSSVLVIGTEALAEEVRLVGLRPVRRFDENPVAVVQGHSTETGWAILAEATLAIRAGALWVASNVDTTLPTERGLCPGNGAMVAAVRAATGREPLVAGKPARPLMDDALQRSGSERPLVVGDRIDTDIAGANAVGVDSLLVLSGVSSVADLLRAPESYRPTYLASRLAELDLPAERLSIRPHPGVSVRREDSDLVVSCDRASTPDRLDVVRSVLDAAWAGPGFEGLRAEDPVAAAAVADLVG</sequence>
<accession>A0A1H7M6R7</accession>
<dbReference type="OrthoDB" id="3400930at2"/>
<dbReference type="InterPro" id="IPR006357">
    <property type="entry name" value="HAD-SF_hydro_IIA"/>
</dbReference>
<organism evidence="1 2">
    <name type="scientific">Rhodococcus maanshanensis</name>
    <dbReference type="NCBI Taxonomy" id="183556"/>
    <lineage>
        <taxon>Bacteria</taxon>
        <taxon>Bacillati</taxon>
        <taxon>Actinomycetota</taxon>
        <taxon>Actinomycetes</taxon>
        <taxon>Mycobacteriales</taxon>
        <taxon>Nocardiaceae</taxon>
        <taxon>Rhodococcus</taxon>
    </lineage>
</organism>
<keyword evidence="2" id="KW-1185">Reference proteome</keyword>
<dbReference type="SUPFAM" id="SSF56784">
    <property type="entry name" value="HAD-like"/>
    <property type="match status" value="1"/>
</dbReference>
<dbReference type="GO" id="GO:0016791">
    <property type="term" value="F:phosphatase activity"/>
    <property type="evidence" value="ECO:0007669"/>
    <property type="project" value="TreeGrafter"/>
</dbReference>
<gene>
    <name evidence="1" type="ORF">SAMN05444583_105265</name>
</gene>
<reference evidence="2" key="1">
    <citation type="submission" date="2016-10" db="EMBL/GenBank/DDBJ databases">
        <authorList>
            <person name="Varghese N."/>
            <person name="Submissions S."/>
        </authorList>
    </citation>
    <scope>NUCLEOTIDE SEQUENCE [LARGE SCALE GENOMIC DNA]</scope>
    <source>
        <strain evidence="2">DSM 44675</strain>
    </source>
</reference>
<dbReference type="EMBL" id="FOAW01000005">
    <property type="protein sequence ID" value="SEL06811.1"/>
    <property type="molecule type" value="Genomic_DNA"/>
</dbReference>
<dbReference type="InterPro" id="IPR036412">
    <property type="entry name" value="HAD-like_sf"/>
</dbReference>
<name>A0A1H7M6R7_9NOCA</name>
<proteinExistence type="predicted"/>
<dbReference type="NCBIfam" id="TIGR01460">
    <property type="entry name" value="HAD-SF-IIA"/>
    <property type="match status" value="1"/>
</dbReference>
<dbReference type="Gene3D" id="3.40.50.1000">
    <property type="entry name" value="HAD superfamily/HAD-like"/>
    <property type="match status" value="2"/>
</dbReference>
<dbReference type="PANTHER" id="PTHR19288:SF95">
    <property type="entry name" value="D-GLYCEROL 3-PHOSPHATE PHOSPHATASE"/>
    <property type="match status" value="1"/>
</dbReference>
<dbReference type="Pfam" id="PF13344">
    <property type="entry name" value="Hydrolase_6"/>
    <property type="match status" value="1"/>
</dbReference>
<dbReference type="RefSeq" id="WP_083576451.1">
    <property type="nucleotide sequence ID" value="NZ_FOAW01000005.1"/>
</dbReference>
<dbReference type="Proteomes" id="UP000198677">
    <property type="component" value="Unassembled WGS sequence"/>
</dbReference>
<dbReference type="InterPro" id="IPR023214">
    <property type="entry name" value="HAD_sf"/>
</dbReference>
<protein>
    <submittedName>
        <fullName evidence="1">Haloacid Dehalogenase Superfamily Class (Subfamily) IIA</fullName>
    </submittedName>
</protein>
<evidence type="ECO:0000313" key="1">
    <source>
        <dbReference type="EMBL" id="SEL06811.1"/>
    </source>
</evidence>
<dbReference type="PANTHER" id="PTHR19288">
    <property type="entry name" value="4-NITROPHENYLPHOSPHATASE-RELATED"/>
    <property type="match status" value="1"/>
</dbReference>
<dbReference type="GO" id="GO:0005737">
    <property type="term" value="C:cytoplasm"/>
    <property type="evidence" value="ECO:0007669"/>
    <property type="project" value="TreeGrafter"/>
</dbReference>
<evidence type="ECO:0000313" key="2">
    <source>
        <dbReference type="Proteomes" id="UP000198677"/>
    </source>
</evidence>
<dbReference type="AlphaFoldDB" id="A0A1H7M6R7"/>